<accession>A0ABS2U3Y3</accession>
<sequence>MRTGFGYAVLVLATALSAAGCAGKAEAGKPAEQTTTAAAATPSPKPQAAESKRPEPRTPGEFLDRAQEAMSGGHGWTFAVKGKEDLTAQGQTNAASYTAMVQLTPKPDAFHQKGVSTSKGNHRSEEIFVIGDTAYLKEAGTAWTHSPVTDPDTQSKVENPVLALRDFGTYLNNPADHLTMTKNSGEVQLQVTASSKRFPEVQNRDFMKKVKLELDPTLKQLKNAGVPVNDSQLTLSHLEDTLTLDPATHRITSHRFTFSVVIPYGQQGIVYSQDVREDSRGTFTGEIRLPAGVR</sequence>
<dbReference type="PROSITE" id="PS51257">
    <property type="entry name" value="PROKAR_LIPOPROTEIN"/>
    <property type="match status" value="1"/>
</dbReference>
<evidence type="ECO:0008006" key="5">
    <source>
        <dbReference type="Google" id="ProtNLM"/>
    </source>
</evidence>
<feature type="region of interest" description="Disordered" evidence="1">
    <location>
        <begin position="29"/>
        <end position="60"/>
    </location>
</feature>
<organism evidence="3 4">
    <name type="scientific">Actinacidiphila acididurans</name>
    <dbReference type="NCBI Taxonomy" id="2784346"/>
    <lineage>
        <taxon>Bacteria</taxon>
        <taxon>Bacillati</taxon>
        <taxon>Actinomycetota</taxon>
        <taxon>Actinomycetes</taxon>
        <taxon>Kitasatosporales</taxon>
        <taxon>Streptomycetaceae</taxon>
        <taxon>Actinacidiphila</taxon>
    </lineage>
</organism>
<reference evidence="3 4" key="1">
    <citation type="submission" date="2021-01" db="EMBL/GenBank/DDBJ databases">
        <title>Streptomyces acididurans sp. nov., isolated from a peat swamp forest soil.</title>
        <authorList>
            <person name="Chantavorakit T."/>
            <person name="Duangmal K."/>
        </authorList>
    </citation>
    <scope>NUCLEOTIDE SEQUENCE [LARGE SCALE GENOMIC DNA]</scope>
    <source>
        <strain evidence="3 4">KK5PA1</strain>
    </source>
</reference>
<evidence type="ECO:0000313" key="4">
    <source>
        <dbReference type="Proteomes" id="UP000749040"/>
    </source>
</evidence>
<proteinExistence type="predicted"/>
<protein>
    <recommendedName>
        <fullName evidence="5">Lipoprotein</fullName>
    </recommendedName>
</protein>
<feature type="signal peptide" evidence="2">
    <location>
        <begin position="1"/>
        <end position="27"/>
    </location>
</feature>
<evidence type="ECO:0000256" key="2">
    <source>
        <dbReference type="SAM" id="SignalP"/>
    </source>
</evidence>
<keyword evidence="4" id="KW-1185">Reference proteome</keyword>
<gene>
    <name evidence="3" type="ORF">ITX44_33900</name>
</gene>
<dbReference type="Gene3D" id="2.50.20.20">
    <property type="match status" value="1"/>
</dbReference>
<evidence type="ECO:0000256" key="1">
    <source>
        <dbReference type="SAM" id="MobiDB-lite"/>
    </source>
</evidence>
<dbReference type="EMBL" id="JADKYB010000025">
    <property type="protein sequence ID" value="MBM9509456.1"/>
    <property type="molecule type" value="Genomic_DNA"/>
</dbReference>
<feature type="chain" id="PRO_5045402311" description="Lipoprotein" evidence="2">
    <location>
        <begin position="28"/>
        <end position="294"/>
    </location>
</feature>
<keyword evidence="2" id="KW-0732">Signal</keyword>
<dbReference type="Proteomes" id="UP000749040">
    <property type="component" value="Unassembled WGS sequence"/>
</dbReference>
<feature type="compositionally biased region" description="Low complexity" evidence="1">
    <location>
        <begin position="29"/>
        <end position="49"/>
    </location>
</feature>
<evidence type="ECO:0000313" key="3">
    <source>
        <dbReference type="EMBL" id="MBM9509456.1"/>
    </source>
</evidence>
<comment type="caution">
    <text evidence="3">The sequence shown here is derived from an EMBL/GenBank/DDBJ whole genome shotgun (WGS) entry which is preliminary data.</text>
</comment>
<feature type="compositionally biased region" description="Basic and acidic residues" evidence="1">
    <location>
        <begin position="50"/>
        <end position="60"/>
    </location>
</feature>
<name>A0ABS2U3Y3_9ACTN</name>
<dbReference type="RefSeq" id="WP_205362565.1">
    <property type="nucleotide sequence ID" value="NZ_JADKYB010000025.1"/>
</dbReference>